<sequence>MSSTEELITFAEFKLRHGDVLQTGQRAPYNPTLETLPYDPWYSLPHDKIENGIRQLCTILLNLTRIHYKGDTEIANLNAALKSAQISPRGQSFYVAFLGDQGIGKSSLINAIFNRDLVNVSSSSSACTAFSTIIAYKGGAADDAGESDVRIQYLSEEEIRNHVEEQCRRYRFAFPRNVTEAQESLIPSEEPIGPSEIGVNEDEELEMDEAERQHVMDSGDTARRFFDIICGTLNDSERKKWLDRALEQDDIETETFYSTCIEHA</sequence>
<keyword evidence="3" id="KW-1185">Reference proteome</keyword>
<feature type="domain" description="Dynamin N-terminal" evidence="1">
    <location>
        <begin position="95"/>
        <end position="159"/>
    </location>
</feature>
<dbReference type="PANTHER" id="PTHR36681:SF3">
    <property type="entry name" value="NUCLEAR GTPASE, GERMINAL CENTER-ASSOCIATED, TANDEM DUPLICATE 3"/>
    <property type="match status" value="1"/>
</dbReference>
<name>A0A9W8WYG7_9PLEO</name>
<comment type="caution">
    <text evidence="2">The sequence shown here is derived from an EMBL/GenBank/DDBJ whole genome shotgun (WGS) entry which is preliminary data.</text>
</comment>
<reference evidence="2" key="1">
    <citation type="submission" date="2022-10" db="EMBL/GenBank/DDBJ databases">
        <title>Tapping the CABI collections for fungal endophytes: first genome assemblies for Collariella, Neodidymelliopsis, Ascochyta clinopodiicola, Didymella pomorum, Didymosphaeria variabile, Neocosmospora piperis and Neocucurbitaria cava.</title>
        <authorList>
            <person name="Hill R."/>
        </authorList>
    </citation>
    <scope>NUCLEOTIDE SEQUENCE</scope>
    <source>
        <strain evidence="2">IMI 360193</strain>
    </source>
</reference>
<dbReference type="PANTHER" id="PTHR36681">
    <property type="entry name" value="NUCLEAR GTPASE, GERMINAL CENTER-ASSOCIATED, TANDEM DUPLICATE 3"/>
    <property type="match status" value="1"/>
</dbReference>
<organism evidence="2 3">
    <name type="scientific">Didymella glomerata</name>
    <dbReference type="NCBI Taxonomy" id="749621"/>
    <lineage>
        <taxon>Eukaryota</taxon>
        <taxon>Fungi</taxon>
        <taxon>Dikarya</taxon>
        <taxon>Ascomycota</taxon>
        <taxon>Pezizomycotina</taxon>
        <taxon>Dothideomycetes</taxon>
        <taxon>Pleosporomycetidae</taxon>
        <taxon>Pleosporales</taxon>
        <taxon>Pleosporineae</taxon>
        <taxon>Didymellaceae</taxon>
        <taxon>Didymella</taxon>
    </lineage>
</organism>
<dbReference type="SUPFAM" id="SSF52540">
    <property type="entry name" value="P-loop containing nucleoside triphosphate hydrolases"/>
    <property type="match status" value="1"/>
</dbReference>
<proteinExistence type="predicted"/>
<accession>A0A9W8WYG7</accession>
<dbReference type="EMBL" id="JAPEUV010000058">
    <property type="protein sequence ID" value="KAJ4335688.1"/>
    <property type="molecule type" value="Genomic_DNA"/>
</dbReference>
<protein>
    <recommendedName>
        <fullName evidence="1">Dynamin N-terminal domain-containing protein</fullName>
    </recommendedName>
</protein>
<dbReference type="Gene3D" id="3.40.50.300">
    <property type="entry name" value="P-loop containing nucleotide triphosphate hydrolases"/>
    <property type="match status" value="1"/>
</dbReference>
<dbReference type="InterPro" id="IPR045063">
    <property type="entry name" value="Dynamin_N"/>
</dbReference>
<dbReference type="AlphaFoldDB" id="A0A9W8WYG7"/>
<dbReference type="OrthoDB" id="3598281at2759"/>
<evidence type="ECO:0000313" key="3">
    <source>
        <dbReference type="Proteomes" id="UP001140562"/>
    </source>
</evidence>
<evidence type="ECO:0000313" key="2">
    <source>
        <dbReference type="EMBL" id="KAJ4335688.1"/>
    </source>
</evidence>
<dbReference type="Proteomes" id="UP001140562">
    <property type="component" value="Unassembled WGS sequence"/>
</dbReference>
<evidence type="ECO:0000259" key="1">
    <source>
        <dbReference type="Pfam" id="PF00350"/>
    </source>
</evidence>
<gene>
    <name evidence="2" type="ORF">N0V87_005946</name>
</gene>
<dbReference type="Pfam" id="PF00350">
    <property type="entry name" value="Dynamin_N"/>
    <property type="match status" value="1"/>
</dbReference>
<dbReference type="InterPro" id="IPR027417">
    <property type="entry name" value="P-loop_NTPase"/>
</dbReference>